<keyword evidence="5 7" id="KW-1133">Transmembrane helix</keyword>
<keyword evidence="4 7" id="KW-0812">Transmembrane</keyword>
<evidence type="ECO:0000256" key="6">
    <source>
        <dbReference type="ARBA" id="ARBA00023136"/>
    </source>
</evidence>
<gene>
    <name evidence="9" type="ORF">BG261_06750</name>
</gene>
<evidence type="ECO:0000256" key="7">
    <source>
        <dbReference type="SAM" id="Phobius"/>
    </source>
</evidence>
<dbReference type="NCBIfam" id="TIGR03025">
    <property type="entry name" value="EPS_sugtrans"/>
    <property type="match status" value="1"/>
</dbReference>
<dbReference type="InterPro" id="IPR017475">
    <property type="entry name" value="EPS_sugar_tfrase"/>
</dbReference>
<evidence type="ECO:0000256" key="1">
    <source>
        <dbReference type="ARBA" id="ARBA00004141"/>
    </source>
</evidence>
<evidence type="ECO:0000256" key="5">
    <source>
        <dbReference type="ARBA" id="ARBA00022989"/>
    </source>
</evidence>
<feature type="domain" description="Bacterial sugar transferase" evidence="8">
    <location>
        <begin position="36"/>
        <end position="225"/>
    </location>
</feature>
<comment type="subcellular location">
    <subcellularLocation>
        <location evidence="1">Membrane</location>
        <topology evidence="1">Multi-pass membrane protein</topology>
    </subcellularLocation>
</comment>
<sequence length="230" mass="25999">MEESVAIKGKDIDKIGKNIKINKNELDSKRNTKLAKRVMDIGLSTIGLIVAAPIITVTAIAMKLEEPKGPIFFSQTRVGENENEFKIFKVRSMCVDAEDKLEYLLKQNEVDGAMFKMKEDPRVTKVGRFIRKTSIDELPQLWNVLKGDMSLVGPRPPLPREVEKYTTYDKQRLLVKPGCTGLWQVSGRNEMGFDEMVELDLHYINNLSLTNDSKIILKTVGVILKPNGAY</sequence>
<organism evidence="9 10">
    <name type="scientific">Floricoccus tropicus</name>
    <dbReference type="NCBI Taxonomy" id="1859473"/>
    <lineage>
        <taxon>Bacteria</taxon>
        <taxon>Bacillati</taxon>
        <taxon>Bacillota</taxon>
        <taxon>Bacilli</taxon>
        <taxon>Lactobacillales</taxon>
        <taxon>Streptococcaceae</taxon>
        <taxon>Floricoccus</taxon>
    </lineage>
</organism>
<dbReference type="InterPro" id="IPR003362">
    <property type="entry name" value="Bact_transf"/>
</dbReference>
<evidence type="ECO:0000313" key="10">
    <source>
        <dbReference type="Proteomes" id="UP000178622"/>
    </source>
</evidence>
<evidence type="ECO:0000259" key="8">
    <source>
        <dbReference type="Pfam" id="PF02397"/>
    </source>
</evidence>
<comment type="similarity">
    <text evidence="2">Belongs to the bacterial sugar transferase family.</text>
</comment>
<keyword evidence="3 9" id="KW-0808">Transferase</keyword>
<proteinExistence type="inferred from homology"/>
<dbReference type="AlphaFoldDB" id="A0A1E8GK14"/>
<dbReference type="GO" id="GO:0016780">
    <property type="term" value="F:phosphotransferase activity, for other substituted phosphate groups"/>
    <property type="evidence" value="ECO:0007669"/>
    <property type="project" value="TreeGrafter"/>
</dbReference>
<keyword evidence="6 7" id="KW-0472">Membrane</keyword>
<protein>
    <submittedName>
        <fullName evidence="9">UDP-phosphate galactose phosphotransferase</fullName>
    </submittedName>
</protein>
<comment type="caution">
    <text evidence="9">The sequence shown here is derived from an EMBL/GenBank/DDBJ whole genome shotgun (WGS) entry which is preliminary data.</text>
</comment>
<keyword evidence="10" id="KW-1185">Reference proteome</keyword>
<dbReference type="Pfam" id="PF02397">
    <property type="entry name" value="Bac_transf"/>
    <property type="match status" value="1"/>
</dbReference>
<dbReference type="STRING" id="1859473.BG261_06750"/>
<evidence type="ECO:0000256" key="4">
    <source>
        <dbReference type="ARBA" id="ARBA00022692"/>
    </source>
</evidence>
<name>A0A1E8GK14_9LACT</name>
<feature type="transmembrane region" description="Helical" evidence="7">
    <location>
        <begin position="38"/>
        <end position="62"/>
    </location>
</feature>
<evidence type="ECO:0000256" key="3">
    <source>
        <dbReference type="ARBA" id="ARBA00022679"/>
    </source>
</evidence>
<dbReference type="PANTHER" id="PTHR30576:SF10">
    <property type="entry name" value="SLL5057 PROTEIN"/>
    <property type="match status" value="1"/>
</dbReference>
<dbReference type="RefSeq" id="WP_070792983.1">
    <property type="nucleotide sequence ID" value="NZ_MKIR01000024.1"/>
</dbReference>
<dbReference type="EMBL" id="MKIR01000024">
    <property type="protein sequence ID" value="OFI48590.1"/>
    <property type="molecule type" value="Genomic_DNA"/>
</dbReference>
<dbReference type="OrthoDB" id="9808602at2"/>
<evidence type="ECO:0000256" key="2">
    <source>
        <dbReference type="ARBA" id="ARBA00006464"/>
    </source>
</evidence>
<dbReference type="PANTHER" id="PTHR30576">
    <property type="entry name" value="COLANIC BIOSYNTHESIS UDP-GLUCOSE LIPID CARRIER TRANSFERASE"/>
    <property type="match status" value="1"/>
</dbReference>
<accession>A0A1E8GK14</accession>
<evidence type="ECO:0000313" key="9">
    <source>
        <dbReference type="EMBL" id="OFI48590.1"/>
    </source>
</evidence>
<reference evidence="10" key="1">
    <citation type="submission" date="2016-09" db="EMBL/GenBank/DDBJ databases">
        <title>Draft genome sequence of a novel species of the family Streptococcaceae isolated from flowers.</title>
        <authorList>
            <person name="Chuah L.-O."/>
            <person name="Yap K.-P."/>
            <person name="Thong K.L."/>
            <person name="Liong M.T."/>
            <person name="Ahmad R."/>
            <person name="Rusul G."/>
        </authorList>
    </citation>
    <scope>NUCLEOTIDE SEQUENCE [LARGE SCALE GENOMIC DNA]</scope>
    <source>
        <strain evidence="10">DF1</strain>
    </source>
</reference>
<dbReference type="Proteomes" id="UP000178622">
    <property type="component" value="Unassembled WGS sequence"/>
</dbReference>
<dbReference type="GO" id="GO:0016020">
    <property type="term" value="C:membrane"/>
    <property type="evidence" value="ECO:0007669"/>
    <property type="project" value="UniProtKB-SubCell"/>
</dbReference>